<proteinExistence type="inferred from homology"/>
<keyword evidence="11" id="KW-1185">Reference proteome</keyword>
<evidence type="ECO:0000313" key="10">
    <source>
        <dbReference type="EMBL" id="KMZ76536.1"/>
    </source>
</evidence>
<dbReference type="SMART" id="SM00212">
    <property type="entry name" value="UBCc"/>
    <property type="match status" value="1"/>
</dbReference>
<evidence type="ECO:0000259" key="9">
    <source>
        <dbReference type="PROSITE" id="PS50127"/>
    </source>
</evidence>
<accession>A0A0K9Q5J3</accession>
<keyword evidence="5 7" id="KW-0067">ATP-binding</keyword>
<dbReference type="OMA" id="CETSREY"/>
<reference evidence="11" key="1">
    <citation type="journal article" date="2016" name="Nature">
        <title>The genome of the seagrass Zostera marina reveals angiosperm adaptation to the sea.</title>
        <authorList>
            <person name="Olsen J.L."/>
            <person name="Rouze P."/>
            <person name="Verhelst B."/>
            <person name="Lin Y.-C."/>
            <person name="Bayer T."/>
            <person name="Collen J."/>
            <person name="Dattolo E."/>
            <person name="De Paoli E."/>
            <person name="Dittami S."/>
            <person name="Maumus F."/>
            <person name="Michel G."/>
            <person name="Kersting A."/>
            <person name="Lauritano C."/>
            <person name="Lohaus R."/>
            <person name="Toepel M."/>
            <person name="Tonon T."/>
            <person name="Vanneste K."/>
            <person name="Amirebrahimi M."/>
            <person name="Brakel J."/>
            <person name="Bostroem C."/>
            <person name="Chovatia M."/>
            <person name="Grimwood J."/>
            <person name="Jenkins J.W."/>
            <person name="Jueterbock A."/>
            <person name="Mraz A."/>
            <person name="Stam W.T."/>
            <person name="Tice H."/>
            <person name="Bornberg-Bauer E."/>
            <person name="Green P.J."/>
            <person name="Pearson G.A."/>
            <person name="Procaccini G."/>
            <person name="Duarte C.M."/>
            <person name="Schmutz J."/>
            <person name="Reusch T.B.H."/>
            <person name="Van de Peer Y."/>
        </authorList>
    </citation>
    <scope>NUCLEOTIDE SEQUENCE [LARGE SCALE GENOMIC DNA]</scope>
    <source>
        <strain evidence="11">cv. Finnish</strain>
    </source>
</reference>
<feature type="compositionally biased region" description="Basic and acidic residues" evidence="8">
    <location>
        <begin position="181"/>
        <end position="202"/>
    </location>
</feature>
<dbReference type="PROSITE" id="PS00183">
    <property type="entry name" value="UBC_1"/>
    <property type="match status" value="1"/>
</dbReference>
<protein>
    <recommendedName>
        <fullName evidence="1">E2 ubiquitin-conjugating enzyme</fullName>
        <ecNumber evidence="1">2.3.2.23</ecNumber>
    </recommendedName>
</protein>
<dbReference type="GO" id="GO:0061631">
    <property type="term" value="F:ubiquitin conjugating enzyme activity"/>
    <property type="evidence" value="ECO:0000318"/>
    <property type="project" value="GO_Central"/>
</dbReference>
<dbReference type="InterPro" id="IPR023313">
    <property type="entry name" value="UBQ-conjugating_AS"/>
</dbReference>
<evidence type="ECO:0000256" key="2">
    <source>
        <dbReference type="ARBA" id="ARBA00022679"/>
    </source>
</evidence>
<evidence type="ECO:0000256" key="3">
    <source>
        <dbReference type="ARBA" id="ARBA00022741"/>
    </source>
</evidence>
<feature type="active site" description="Glycyl thioester intermediate" evidence="6">
    <location>
        <position position="94"/>
    </location>
</feature>
<dbReference type="PANTHER" id="PTHR24068">
    <property type="entry name" value="UBIQUITIN-CONJUGATING ENZYME E2"/>
    <property type="match status" value="1"/>
</dbReference>
<dbReference type="GO" id="GO:0000209">
    <property type="term" value="P:protein polyubiquitination"/>
    <property type="evidence" value="ECO:0000318"/>
    <property type="project" value="GO_Central"/>
</dbReference>
<dbReference type="CDD" id="cd23805">
    <property type="entry name" value="UBCc_UBE2T"/>
    <property type="match status" value="1"/>
</dbReference>
<keyword evidence="2" id="KW-0808">Transferase</keyword>
<dbReference type="PROSITE" id="PS50127">
    <property type="entry name" value="UBC_2"/>
    <property type="match status" value="1"/>
</dbReference>
<comment type="caution">
    <text evidence="10">The sequence shown here is derived from an EMBL/GenBank/DDBJ whole genome shotgun (WGS) entry which is preliminary data.</text>
</comment>
<dbReference type="Gene3D" id="3.10.110.10">
    <property type="entry name" value="Ubiquitin Conjugating Enzyme"/>
    <property type="match status" value="1"/>
</dbReference>
<dbReference type="STRING" id="29655.A0A0K9Q5J3"/>
<dbReference type="GO" id="GO:0006974">
    <property type="term" value="P:DNA damage response"/>
    <property type="evidence" value="ECO:0000318"/>
    <property type="project" value="GO_Central"/>
</dbReference>
<keyword evidence="4 7" id="KW-0833">Ubl conjugation pathway</keyword>
<dbReference type="OrthoDB" id="9978460at2759"/>
<evidence type="ECO:0000313" key="11">
    <source>
        <dbReference type="Proteomes" id="UP000036987"/>
    </source>
</evidence>
<dbReference type="AlphaFoldDB" id="A0A0K9Q5J3"/>
<dbReference type="Pfam" id="PF00179">
    <property type="entry name" value="UQ_con"/>
    <property type="match status" value="1"/>
</dbReference>
<gene>
    <name evidence="10" type="ORF">ZOSMA_100G00310</name>
</gene>
<dbReference type="Proteomes" id="UP000036987">
    <property type="component" value="Unassembled WGS sequence"/>
</dbReference>
<evidence type="ECO:0000256" key="4">
    <source>
        <dbReference type="ARBA" id="ARBA00022786"/>
    </source>
</evidence>
<dbReference type="EMBL" id="LFYR01000012">
    <property type="protein sequence ID" value="KMZ76536.1"/>
    <property type="molecule type" value="Genomic_DNA"/>
</dbReference>
<feature type="region of interest" description="Disordered" evidence="8">
    <location>
        <begin position="175"/>
        <end position="202"/>
    </location>
</feature>
<evidence type="ECO:0000256" key="7">
    <source>
        <dbReference type="RuleBase" id="RU362109"/>
    </source>
</evidence>
<dbReference type="InterPro" id="IPR000608">
    <property type="entry name" value="UBC"/>
</dbReference>
<evidence type="ECO:0000256" key="8">
    <source>
        <dbReference type="SAM" id="MobiDB-lite"/>
    </source>
</evidence>
<keyword evidence="3 7" id="KW-0547">Nucleotide-binding</keyword>
<feature type="compositionally biased region" description="Basic and acidic residues" evidence="8">
    <location>
        <begin position="217"/>
        <end position="229"/>
    </location>
</feature>
<dbReference type="InterPro" id="IPR016135">
    <property type="entry name" value="UBQ-conjugating_enzyme/RWD"/>
</dbReference>
<evidence type="ECO:0000256" key="1">
    <source>
        <dbReference type="ARBA" id="ARBA00012486"/>
    </source>
</evidence>
<comment type="similarity">
    <text evidence="7">Belongs to the ubiquitin-conjugating enzyme family.</text>
</comment>
<feature type="region of interest" description="Disordered" evidence="8">
    <location>
        <begin position="217"/>
        <end position="242"/>
    </location>
</feature>
<dbReference type="EC" id="2.3.2.23" evidence="1"/>
<feature type="domain" description="UBC core" evidence="9">
    <location>
        <begin position="6"/>
        <end position="160"/>
    </location>
</feature>
<name>A0A0K9Q5J3_ZOSMR</name>
<evidence type="ECO:0000256" key="5">
    <source>
        <dbReference type="ARBA" id="ARBA00022840"/>
    </source>
</evidence>
<dbReference type="GO" id="GO:0005524">
    <property type="term" value="F:ATP binding"/>
    <property type="evidence" value="ECO:0007669"/>
    <property type="project" value="UniProtKB-UniRule"/>
</dbReference>
<dbReference type="SUPFAM" id="SSF54495">
    <property type="entry name" value="UBC-like"/>
    <property type="match status" value="1"/>
</dbReference>
<organism evidence="10 11">
    <name type="scientific">Zostera marina</name>
    <name type="common">Eelgrass</name>
    <dbReference type="NCBI Taxonomy" id="29655"/>
    <lineage>
        <taxon>Eukaryota</taxon>
        <taxon>Viridiplantae</taxon>
        <taxon>Streptophyta</taxon>
        <taxon>Embryophyta</taxon>
        <taxon>Tracheophyta</taxon>
        <taxon>Spermatophyta</taxon>
        <taxon>Magnoliopsida</taxon>
        <taxon>Liliopsida</taxon>
        <taxon>Zosteraceae</taxon>
        <taxon>Zostera</taxon>
    </lineage>
</organism>
<dbReference type="FunFam" id="3.10.110.10:FF:000041">
    <property type="entry name" value="Ubiquitin-conjugating enzyme E2 T"/>
    <property type="match status" value="1"/>
</dbReference>
<evidence type="ECO:0000256" key="6">
    <source>
        <dbReference type="PROSITE-ProRule" id="PRU10133"/>
    </source>
</evidence>
<dbReference type="GO" id="GO:0005634">
    <property type="term" value="C:nucleus"/>
    <property type="evidence" value="ECO:0000318"/>
    <property type="project" value="GO_Central"/>
</dbReference>
<sequence>MAHAARLNLRMQKELKLLLTDPPPGVSLSEGDGSSASSLKVIEAKIEGPEGTVFFGGVFTIRVQVSERYPFQPPNVTFVTPIYHPNIDNGGRICLDILNLPPKGAWQPSLNISTVLTSIGLLMSEPNPDDGLMCETSREYKYNRQVFDEKARSWTEKYAKASSSGKIYKTSVSDDTSTKVIKAEQEHEVASEHAPSSEESTKKICIRQKLSLRAAIEKSKSDDGNDKENTAPVNPSYSPAKDVSHIFLSKPKPLKEVVTCSSERHKNITIDKSIDEKKIAEAYIVLDSEDSEDDDKSIRKSKLSEFGRRRRKREWKGKVKEGEK</sequence>